<gene>
    <name evidence="3" type="ORF">NEE01_22000</name>
</gene>
<organism evidence="3 4">
    <name type="scientific">Sphingomonas lycopersici</name>
    <dbReference type="NCBI Taxonomy" id="2951807"/>
    <lineage>
        <taxon>Bacteria</taxon>
        <taxon>Pseudomonadati</taxon>
        <taxon>Pseudomonadota</taxon>
        <taxon>Alphaproteobacteria</taxon>
        <taxon>Sphingomonadales</taxon>
        <taxon>Sphingomonadaceae</taxon>
        <taxon>Sphingomonas</taxon>
    </lineage>
</organism>
<evidence type="ECO:0000256" key="1">
    <source>
        <dbReference type="SAM" id="Coils"/>
    </source>
</evidence>
<dbReference type="InterPro" id="IPR011055">
    <property type="entry name" value="Dup_hybrid_motif"/>
</dbReference>
<name>A0AA41ZIS7_9SPHN</name>
<comment type="caution">
    <text evidence="3">The sequence shown here is derived from an EMBL/GenBank/DDBJ whole genome shotgun (WGS) entry which is preliminary data.</text>
</comment>
<dbReference type="EMBL" id="JANFAV010000023">
    <property type="protein sequence ID" value="MCW6537461.1"/>
    <property type="molecule type" value="Genomic_DNA"/>
</dbReference>
<dbReference type="GO" id="GO:0004222">
    <property type="term" value="F:metalloendopeptidase activity"/>
    <property type="evidence" value="ECO:0007669"/>
    <property type="project" value="TreeGrafter"/>
</dbReference>
<protein>
    <submittedName>
        <fullName evidence="3">M23 family metallopeptidase</fullName>
    </submittedName>
</protein>
<dbReference type="PANTHER" id="PTHR21666">
    <property type="entry name" value="PEPTIDASE-RELATED"/>
    <property type="match status" value="1"/>
</dbReference>
<dbReference type="RefSeq" id="WP_265271523.1">
    <property type="nucleotide sequence ID" value="NZ_JANFAV010000023.1"/>
</dbReference>
<sequence>MTATVLAGTLLAASAPAQDALAIARARLAQAKAAAAEATRRAAAFDRQAAAERDTAARFHVQEQGMAARITRAEADLAAAEARVAIVERLQEQQRAEFARKREPVARLLAALASLAGRPAVVAVAQPGSISDMVHVRAALAATTPVIDARAADVRAALAESRRLERAAASAAKGLRDGRADLVVQRQRLAALRASHDQAAMRFDRDARAAADRAIAMGEEARDLLDRMTAIGDDRQTLAALERLPGPPRVDRTPGAIPAAYRLPVAGRLVTGLGEVSDNGVRARGLTFAVASGAPVVAPAAGKVIFARVFRDYGGTVIIDHGAGWSTLVTGLGAIAVTRGEAIAAGRALGTAPTREEPQVTVELRRRSQPVDITALIG</sequence>
<evidence type="ECO:0000259" key="2">
    <source>
        <dbReference type="Pfam" id="PF01551"/>
    </source>
</evidence>
<dbReference type="Gene3D" id="2.70.70.10">
    <property type="entry name" value="Glucose Permease (Domain IIA)"/>
    <property type="match status" value="1"/>
</dbReference>
<reference evidence="3" key="1">
    <citation type="submission" date="2022-06" db="EMBL/GenBank/DDBJ databases">
        <title>Sphingomonas sp. nov. isolated from rhizosphere soil of tomato.</title>
        <authorList>
            <person name="Dong H."/>
            <person name="Gao R."/>
        </authorList>
    </citation>
    <scope>NUCLEOTIDE SEQUENCE</scope>
    <source>
        <strain evidence="3">MMSM24</strain>
    </source>
</reference>
<dbReference type="Pfam" id="PF01551">
    <property type="entry name" value="Peptidase_M23"/>
    <property type="match status" value="1"/>
</dbReference>
<dbReference type="Proteomes" id="UP001165565">
    <property type="component" value="Unassembled WGS sequence"/>
</dbReference>
<dbReference type="CDD" id="cd12797">
    <property type="entry name" value="M23_peptidase"/>
    <property type="match status" value="1"/>
</dbReference>
<feature type="coiled-coil region" evidence="1">
    <location>
        <begin position="21"/>
        <end position="97"/>
    </location>
</feature>
<keyword evidence="1" id="KW-0175">Coiled coil</keyword>
<keyword evidence="4" id="KW-1185">Reference proteome</keyword>
<feature type="domain" description="M23ase beta-sheet core" evidence="2">
    <location>
        <begin position="284"/>
        <end position="372"/>
    </location>
</feature>
<dbReference type="SUPFAM" id="SSF51261">
    <property type="entry name" value="Duplicated hybrid motif"/>
    <property type="match status" value="1"/>
</dbReference>
<dbReference type="InterPro" id="IPR050570">
    <property type="entry name" value="Cell_wall_metabolism_enzyme"/>
</dbReference>
<evidence type="ECO:0000313" key="3">
    <source>
        <dbReference type="EMBL" id="MCW6537461.1"/>
    </source>
</evidence>
<accession>A0AA41ZIS7</accession>
<dbReference type="InterPro" id="IPR016047">
    <property type="entry name" value="M23ase_b-sheet_dom"/>
</dbReference>
<dbReference type="PANTHER" id="PTHR21666:SF270">
    <property type="entry name" value="MUREIN HYDROLASE ACTIVATOR ENVC"/>
    <property type="match status" value="1"/>
</dbReference>
<proteinExistence type="predicted"/>
<evidence type="ECO:0000313" key="4">
    <source>
        <dbReference type="Proteomes" id="UP001165565"/>
    </source>
</evidence>
<dbReference type="AlphaFoldDB" id="A0AA41ZIS7"/>